<protein>
    <submittedName>
        <fullName evidence="1">Uncharacterized protein</fullName>
    </submittedName>
</protein>
<gene>
    <name evidence="1" type="ORF">HMPREF9194_00622</name>
</gene>
<organism evidence="1 2">
    <name type="scientific">Treponema maltophilum ATCC 51939</name>
    <dbReference type="NCBI Taxonomy" id="1125699"/>
    <lineage>
        <taxon>Bacteria</taxon>
        <taxon>Pseudomonadati</taxon>
        <taxon>Spirochaetota</taxon>
        <taxon>Spirochaetia</taxon>
        <taxon>Spirochaetales</taxon>
        <taxon>Treponemataceae</taxon>
        <taxon>Treponema</taxon>
    </lineage>
</organism>
<dbReference type="eggNOG" id="ENOG5030Y8J">
    <property type="taxonomic scope" value="Bacteria"/>
</dbReference>
<dbReference type="STRING" id="1125699.HMPREF9194_00622"/>
<accession>S3KDN0</accession>
<dbReference type="EMBL" id="ATFF01000006">
    <property type="protein sequence ID" value="EPF30307.1"/>
    <property type="molecule type" value="Genomic_DNA"/>
</dbReference>
<dbReference type="OrthoDB" id="363237at2"/>
<reference evidence="1 2" key="1">
    <citation type="submission" date="2013-04" db="EMBL/GenBank/DDBJ databases">
        <title>The Genome Sequence of Treponema maltophilum ATCC 51939.</title>
        <authorList>
            <consortium name="The Broad Institute Genomics Platform"/>
            <person name="Earl A."/>
            <person name="Ward D."/>
            <person name="Feldgarden M."/>
            <person name="Gevers D."/>
            <person name="Leonetti C."/>
            <person name="Blanton J.M."/>
            <person name="Dewhirst F.E."/>
            <person name="Izard J."/>
            <person name="Walker B."/>
            <person name="Young S."/>
            <person name="Zeng Q."/>
            <person name="Gargeya S."/>
            <person name="Fitzgerald M."/>
            <person name="Haas B."/>
            <person name="Abouelleil A."/>
            <person name="Allen A.W."/>
            <person name="Alvarado L."/>
            <person name="Arachchi H.M."/>
            <person name="Berlin A.M."/>
            <person name="Chapman S.B."/>
            <person name="Gainer-Dewar J."/>
            <person name="Goldberg J."/>
            <person name="Griggs A."/>
            <person name="Gujja S."/>
            <person name="Hansen M."/>
            <person name="Howarth C."/>
            <person name="Imamovic A."/>
            <person name="Ireland A."/>
            <person name="Larimer J."/>
            <person name="McCowan C."/>
            <person name="Murphy C."/>
            <person name="Pearson M."/>
            <person name="Poon T.W."/>
            <person name="Priest M."/>
            <person name="Roberts A."/>
            <person name="Saif S."/>
            <person name="Shea T."/>
            <person name="Sisk P."/>
            <person name="Sykes S."/>
            <person name="Wortman J."/>
            <person name="Nusbaum C."/>
            <person name="Birren B."/>
        </authorList>
    </citation>
    <scope>NUCLEOTIDE SEQUENCE [LARGE SCALE GENOMIC DNA]</scope>
    <source>
        <strain evidence="1 2">ATCC 51939</strain>
    </source>
</reference>
<sequence>MTVSAKKISAENVPPRILEIRRKIKDNSYVDNAVQRIALILSREIAGKSCRLREVMI</sequence>
<keyword evidence="2" id="KW-1185">Reference proteome</keyword>
<dbReference type="RefSeq" id="WP_016524918.1">
    <property type="nucleotide sequence ID" value="NZ_KE332518.1"/>
</dbReference>
<name>S3KDN0_TREMA</name>
<dbReference type="HOGENOM" id="CLU_2995340_0_0_12"/>
<comment type="caution">
    <text evidence="1">The sequence shown here is derived from an EMBL/GenBank/DDBJ whole genome shotgun (WGS) entry which is preliminary data.</text>
</comment>
<evidence type="ECO:0000313" key="1">
    <source>
        <dbReference type="EMBL" id="EPF30307.1"/>
    </source>
</evidence>
<dbReference type="PATRIC" id="fig|1125699.3.peg.634"/>
<proteinExistence type="predicted"/>
<dbReference type="Proteomes" id="UP000014541">
    <property type="component" value="Unassembled WGS sequence"/>
</dbReference>
<evidence type="ECO:0000313" key="2">
    <source>
        <dbReference type="Proteomes" id="UP000014541"/>
    </source>
</evidence>
<dbReference type="AlphaFoldDB" id="S3KDN0"/>